<dbReference type="EC" id="7.2.1.1" evidence="16 17"/>
<evidence type="ECO:0000256" key="5">
    <source>
        <dbReference type="ARBA" id="ARBA00022630"/>
    </source>
</evidence>
<dbReference type="SMART" id="SM00900">
    <property type="entry name" value="FMN_bind"/>
    <property type="match status" value="1"/>
</dbReference>
<keyword evidence="2 16" id="KW-1003">Cell membrane</keyword>
<reference evidence="19 20" key="1">
    <citation type="journal article" date="2014" name="Genome Announc.">
        <title>Draft Genome Sequence of Cytophaga fermentans JCM 21142T, a Facultative Anaerobe Isolated from Marine Mud.</title>
        <authorList>
            <person name="Starns D."/>
            <person name="Oshima K."/>
            <person name="Suda W."/>
            <person name="Iino T."/>
            <person name="Yuki M."/>
            <person name="Inoue J."/>
            <person name="Kitamura K."/>
            <person name="Iida T."/>
            <person name="Darby A."/>
            <person name="Hattori M."/>
            <person name="Ohkuma M."/>
        </authorList>
    </citation>
    <scope>NUCLEOTIDE SEQUENCE [LARGE SCALE GENOMIC DNA]</scope>
    <source>
        <strain evidence="19 20">JCM 21142</strain>
    </source>
</reference>
<evidence type="ECO:0000256" key="12">
    <source>
        <dbReference type="ARBA" id="ARBA00023065"/>
    </source>
</evidence>
<evidence type="ECO:0000313" key="20">
    <source>
        <dbReference type="Proteomes" id="UP000019402"/>
    </source>
</evidence>
<keyword evidence="6 16" id="KW-0288">FMN</keyword>
<gene>
    <name evidence="16" type="primary">nqrC</name>
    <name evidence="19" type="ORF">JCM21142_52251</name>
</gene>
<evidence type="ECO:0000256" key="6">
    <source>
        <dbReference type="ARBA" id="ARBA00022643"/>
    </source>
</evidence>
<dbReference type="STRING" id="869213.GCA_000517085_04396"/>
<evidence type="ECO:0000256" key="7">
    <source>
        <dbReference type="ARBA" id="ARBA00022692"/>
    </source>
</evidence>
<dbReference type="HAMAP" id="MF_00427">
    <property type="entry name" value="NqrC"/>
    <property type="match status" value="1"/>
</dbReference>
<dbReference type="AlphaFoldDB" id="W7Y7F2"/>
<evidence type="ECO:0000256" key="16">
    <source>
        <dbReference type="HAMAP-Rule" id="MF_00427"/>
    </source>
</evidence>
<dbReference type="GO" id="GO:0016655">
    <property type="term" value="F:oxidoreductase activity, acting on NAD(P)H, quinone or similar compound as acceptor"/>
    <property type="evidence" value="ECO:0007669"/>
    <property type="project" value="UniProtKB-UniRule"/>
</dbReference>
<comment type="subunit">
    <text evidence="16 17">Composed of six subunits; NqrA, NqrB, NqrC, NqrD, NqrE and NqrF.</text>
</comment>
<keyword evidence="10 16" id="KW-0520">NAD</keyword>
<keyword evidence="4 16" id="KW-0597">Phosphoprotein</keyword>
<comment type="catalytic activity">
    <reaction evidence="16 17">
        <text>a ubiquinone + n Na(+)(in) + NADH + H(+) = a ubiquinol + n Na(+)(out) + NAD(+)</text>
        <dbReference type="Rhea" id="RHEA:47748"/>
        <dbReference type="Rhea" id="RHEA-COMP:9565"/>
        <dbReference type="Rhea" id="RHEA-COMP:9566"/>
        <dbReference type="ChEBI" id="CHEBI:15378"/>
        <dbReference type="ChEBI" id="CHEBI:16389"/>
        <dbReference type="ChEBI" id="CHEBI:17976"/>
        <dbReference type="ChEBI" id="CHEBI:29101"/>
        <dbReference type="ChEBI" id="CHEBI:57540"/>
        <dbReference type="ChEBI" id="CHEBI:57945"/>
        <dbReference type="EC" id="7.2.1.1"/>
    </reaction>
</comment>
<dbReference type="InterPro" id="IPR007329">
    <property type="entry name" value="FMN-bd"/>
</dbReference>
<protein>
    <recommendedName>
        <fullName evidence="16 17">Na(+)-translocating NADH-quinone reductase subunit C</fullName>
        <shortName evidence="16 17">Na(+)-NQR subunit C</shortName>
        <shortName evidence="16 17">Na(+)-translocating NQR subunit C</shortName>
        <ecNumber evidence="16 17">7.2.1.1</ecNumber>
    </recommendedName>
    <alternativeName>
        <fullName evidence="16 17">NQR complex subunit C</fullName>
    </alternativeName>
    <alternativeName>
        <fullName evidence="16 17">NQR-1 subunit C</fullName>
    </alternativeName>
</protein>
<evidence type="ECO:0000256" key="13">
    <source>
        <dbReference type="ARBA" id="ARBA00023075"/>
    </source>
</evidence>
<evidence type="ECO:0000256" key="9">
    <source>
        <dbReference type="ARBA" id="ARBA00022989"/>
    </source>
</evidence>
<feature type="modified residue" description="FMN phosphoryl threonine" evidence="16">
    <location>
        <position position="208"/>
    </location>
</feature>
<evidence type="ECO:0000256" key="17">
    <source>
        <dbReference type="PIRNR" id="PIRNR009437"/>
    </source>
</evidence>
<dbReference type="GO" id="GO:0005886">
    <property type="term" value="C:plasma membrane"/>
    <property type="evidence" value="ECO:0007669"/>
    <property type="project" value="UniProtKB-SubCell"/>
</dbReference>
<evidence type="ECO:0000256" key="1">
    <source>
        <dbReference type="ARBA" id="ARBA00022448"/>
    </source>
</evidence>
<evidence type="ECO:0000256" key="15">
    <source>
        <dbReference type="ARBA" id="ARBA00023201"/>
    </source>
</evidence>
<dbReference type="Proteomes" id="UP000019402">
    <property type="component" value="Unassembled WGS sequence"/>
</dbReference>
<keyword evidence="1 16" id="KW-0813">Transport</keyword>
<comment type="cofactor">
    <cofactor evidence="16 17">
        <name>FMN</name>
        <dbReference type="ChEBI" id="CHEBI:58210"/>
    </cofactor>
</comment>
<keyword evidence="5 16" id="KW-0285">Flavoprotein</keyword>
<dbReference type="RefSeq" id="WP_027473625.1">
    <property type="nucleotide sequence ID" value="NZ_BAMD01000026.1"/>
</dbReference>
<dbReference type="NCBIfam" id="TIGR01938">
    <property type="entry name" value="nqrC"/>
    <property type="match status" value="1"/>
</dbReference>
<dbReference type="GO" id="GO:0006814">
    <property type="term" value="P:sodium ion transport"/>
    <property type="evidence" value="ECO:0007669"/>
    <property type="project" value="UniProtKB-UniRule"/>
</dbReference>
<keyword evidence="9 16" id="KW-1133">Transmembrane helix</keyword>
<evidence type="ECO:0000259" key="18">
    <source>
        <dbReference type="SMART" id="SM00900"/>
    </source>
</evidence>
<keyword evidence="14 16" id="KW-0472">Membrane</keyword>
<organism evidence="19 20">
    <name type="scientific">Saccharicrinis fermentans DSM 9555 = JCM 21142</name>
    <dbReference type="NCBI Taxonomy" id="869213"/>
    <lineage>
        <taxon>Bacteria</taxon>
        <taxon>Pseudomonadati</taxon>
        <taxon>Bacteroidota</taxon>
        <taxon>Bacteroidia</taxon>
        <taxon>Marinilabiliales</taxon>
        <taxon>Marinilabiliaceae</taxon>
        <taxon>Saccharicrinis</taxon>
    </lineage>
</organism>
<dbReference type="PIRSF" id="PIRSF009437">
    <property type="entry name" value="NQR-1_subunit_C"/>
    <property type="match status" value="1"/>
</dbReference>
<dbReference type="eggNOG" id="COG2869">
    <property type="taxonomic scope" value="Bacteria"/>
</dbReference>
<dbReference type="PANTHER" id="PTHR37838:SF1">
    <property type="entry name" value="NA(+)-TRANSLOCATING NADH-QUINONE REDUCTASE SUBUNIT C"/>
    <property type="match status" value="1"/>
</dbReference>
<keyword evidence="8 16" id="KW-1278">Translocase</keyword>
<keyword evidence="20" id="KW-1185">Reference proteome</keyword>
<accession>W7Y7F2</accession>
<dbReference type="PANTHER" id="PTHR37838">
    <property type="entry name" value="NA(+)-TRANSLOCATING NADH-QUINONE REDUCTASE SUBUNIT C"/>
    <property type="match status" value="1"/>
</dbReference>
<keyword evidence="15 16" id="KW-0739">Sodium transport</keyword>
<dbReference type="EMBL" id="BAMD01000026">
    <property type="protein sequence ID" value="GAF03573.1"/>
    <property type="molecule type" value="Genomic_DNA"/>
</dbReference>
<evidence type="ECO:0000256" key="10">
    <source>
        <dbReference type="ARBA" id="ARBA00023027"/>
    </source>
</evidence>
<comment type="subcellular location">
    <subcellularLocation>
        <location evidence="16">Cell membrane</location>
        <topology evidence="16">Single-pass membrane protein</topology>
    </subcellularLocation>
</comment>
<evidence type="ECO:0000313" key="19">
    <source>
        <dbReference type="EMBL" id="GAF03573.1"/>
    </source>
</evidence>
<comment type="caution">
    <text evidence="16">Lacks conserved residue(s) required for the propagation of feature annotation.</text>
</comment>
<feature type="transmembrane region" description="Helical" evidence="16">
    <location>
        <begin position="7"/>
        <end position="27"/>
    </location>
</feature>
<name>W7Y7F2_9BACT</name>
<dbReference type="Pfam" id="PF04205">
    <property type="entry name" value="FMN_bind"/>
    <property type="match status" value="1"/>
</dbReference>
<proteinExistence type="inferred from homology"/>
<keyword evidence="3" id="KW-0997">Cell inner membrane</keyword>
<keyword evidence="13 16" id="KW-0830">Ubiquinone</keyword>
<keyword evidence="7 16" id="KW-0812">Transmembrane</keyword>
<keyword evidence="11 16" id="KW-0915">Sodium</keyword>
<evidence type="ECO:0000256" key="4">
    <source>
        <dbReference type="ARBA" id="ARBA00022553"/>
    </source>
</evidence>
<keyword evidence="12 16" id="KW-0406">Ion transport</keyword>
<evidence type="ECO:0000256" key="2">
    <source>
        <dbReference type="ARBA" id="ARBA00022475"/>
    </source>
</evidence>
<evidence type="ECO:0000256" key="8">
    <source>
        <dbReference type="ARBA" id="ARBA00022967"/>
    </source>
</evidence>
<comment type="caution">
    <text evidence="19">The sequence shown here is derived from an EMBL/GenBank/DDBJ whole genome shotgun (WGS) entry which is preliminary data.</text>
</comment>
<evidence type="ECO:0000256" key="11">
    <source>
        <dbReference type="ARBA" id="ARBA00023053"/>
    </source>
</evidence>
<evidence type="ECO:0000256" key="3">
    <source>
        <dbReference type="ARBA" id="ARBA00022519"/>
    </source>
</evidence>
<dbReference type="OrthoDB" id="9813828at2"/>
<dbReference type="GO" id="GO:0010181">
    <property type="term" value="F:FMN binding"/>
    <property type="evidence" value="ECO:0007669"/>
    <property type="project" value="UniProtKB-UniRule"/>
</dbReference>
<comment type="similarity">
    <text evidence="16 17">Belongs to the NqrC family.</text>
</comment>
<comment type="function">
    <text evidence="16">NQR complex catalyzes the reduction of ubiquinone-1 to ubiquinol by two successive reactions, coupled with the transport of Na(+) ions from the cytoplasm to the periplasm. NqrA to NqrE are probably involved in the second step, the conversion of ubisemiquinone to ubiquinol.</text>
</comment>
<feature type="domain" description="FMN-binding" evidence="18">
    <location>
        <begin position="126"/>
        <end position="225"/>
    </location>
</feature>
<sequence length="231" mass="25150">MDKQGNLYTFLYASIMVIVVAAVLAFVSESLKPVQNKNVEIAKKIDLLRSVGISSDASTAEELFEKHIGDNTKVINMSGSEVEGNAFTIDMAKELRKEPKDRNYPLYICKLDNGDEKIIIPLRGVGLWGPIWGYISLNADKKTVYGATFDHKGETPGLGAEISKEFFQTPFKGKTIFDDAGVFTSIAVLKGGVSDGNPHAVDAISGGTITSNGVTDMLKECLQGYEKYLKN</sequence>
<evidence type="ECO:0000256" key="14">
    <source>
        <dbReference type="ARBA" id="ARBA00023136"/>
    </source>
</evidence>
<dbReference type="InterPro" id="IPR010204">
    <property type="entry name" value="NqrC"/>
</dbReference>